<protein>
    <submittedName>
        <fullName evidence="2">Uncharacterized protein</fullName>
    </submittedName>
</protein>
<organism evidence="2 3">
    <name type="scientific">Hoylesella buccalis DNF00853</name>
    <dbReference type="NCBI Taxonomy" id="1401074"/>
    <lineage>
        <taxon>Bacteria</taxon>
        <taxon>Pseudomonadati</taxon>
        <taxon>Bacteroidota</taxon>
        <taxon>Bacteroidia</taxon>
        <taxon>Bacteroidales</taxon>
        <taxon>Prevotellaceae</taxon>
        <taxon>Hoylesella</taxon>
    </lineage>
</organism>
<keyword evidence="1" id="KW-0472">Membrane</keyword>
<feature type="transmembrane region" description="Helical" evidence="1">
    <location>
        <begin position="75"/>
        <end position="92"/>
    </location>
</feature>
<evidence type="ECO:0000256" key="1">
    <source>
        <dbReference type="SAM" id="Phobius"/>
    </source>
</evidence>
<dbReference type="EMBL" id="JRNN01000095">
    <property type="protein sequence ID" value="KGF33175.1"/>
    <property type="molecule type" value="Genomic_DNA"/>
</dbReference>
<name>A0A095ZEI6_9BACT</name>
<evidence type="ECO:0000313" key="2">
    <source>
        <dbReference type="EMBL" id="KGF33175.1"/>
    </source>
</evidence>
<dbReference type="Proteomes" id="UP000029556">
    <property type="component" value="Unassembled WGS sequence"/>
</dbReference>
<proteinExistence type="predicted"/>
<evidence type="ECO:0000313" key="3">
    <source>
        <dbReference type="Proteomes" id="UP000029556"/>
    </source>
</evidence>
<comment type="caution">
    <text evidence="2">The sequence shown here is derived from an EMBL/GenBank/DDBJ whole genome shotgun (WGS) entry which is preliminary data.</text>
</comment>
<accession>A0A095ZEI6</accession>
<keyword evidence="1" id="KW-0812">Transmembrane</keyword>
<reference evidence="2 3" key="1">
    <citation type="submission" date="2014-07" db="EMBL/GenBank/DDBJ databases">
        <authorList>
            <person name="McCorrison J."/>
            <person name="Sanka R."/>
            <person name="Torralba M."/>
            <person name="Gillis M."/>
            <person name="Haft D.H."/>
            <person name="Methe B."/>
            <person name="Sutton G."/>
            <person name="Nelson K.E."/>
        </authorList>
    </citation>
    <scope>NUCLEOTIDE SEQUENCE [LARGE SCALE GENOMIC DNA]</scope>
    <source>
        <strain evidence="2 3">DNF00853</strain>
    </source>
</reference>
<dbReference type="AlphaFoldDB" id="A0A095ZEI6"/>
<sequence length="93" mass="10566">MQSSLLGIAKVKPVLCKDSANRMQSSLLGIAEVKPVLCKGIDFLMNTKAWNVKYDQKSSYTTWWPQYGKKKNKKACFVGINFFLYICTHIMAP</sequence>
<keyword evidence="1" id="KW-1133">Transmembrane helix</keyword>
<gene>
    <name evidence="2" type="ORF">HMPREF2137_12210</name>
</gene>